<keyword evidence="2" id="KW-1185">Reference proteome</keyword>
<protein>
    <submittedName>
        <fullName evidence="1">CIC11C00000004092</fullName>
    </submittedName>
</protein>
<sequence>MADVTDFQEIEDFSVLSSLLLNAIRIPKISVARRGLESLHPNFTGKADTSYEMRLKEVSPNWNI</sequence>
<dbReference type="Proteomes" id="UP000182334">
    <property type="component" value="Chromosome V"/>
</dbReference>
<proteinExistence type="predicted"/>
<organism evidence="1 2">
    <name type="scientific">Sungouiella intermedia</name>
    <dbReference type="NCBI Taxonomy" id="45354"/>
    <lineage>
        <taxon>Eukaryota</taxon>
        <taxon>Fungi</taxon>
        <taxon>Dikarya</taxon>
        <taxon>Ascomycota</taxon>
        <taxon>Saccharomycotina</taxon>
        <taxon>Pichiomycetes</taxon>
        <taxon>Metschnikowiaceae</taxon>
        <taxon>Sungouiella</taxon>
    </lineage>
</organism>
<evidence type="ECO:0000313" key="2">
    <source>
        <dbReference type="Proteomes" id="UP000182334"/>
    </source>
</evidence>
<gene>
    <name evidence="1" type="ORF">SAMEA4029010_CIC11G00000004092</name>
</gene>
<name>A0A1L0DE27_9ASCO</name>
<dbReference type="AlphaFoldDB" id="A0A1L0DE27"/>
<dbReference type="EMBL" id="LT635760">
    <property type="protein sequence ID" value="SGZ54828.1"/>
    <property type="molecule type" value="Genomic_DNA"/>
</dbReference>
<evidence type="ECO:0000313" key="1">
    <source>
        <dbReference type="EMBL" id="SGZ54828.1"/>
    </source>
</evidence>
<reference evidence="1 2" key="1">
    <citation type="submission" date="2016-10" db="EMBL/GenBank/DDBJ databases">
        <authorList>
            <person name="de Groot N.N."/>
        </authorList>
    </citation>
    <scope>NUCLEOTIDE SEQUENCE [LARGE SCALE GENOMIC DNA]</scope>
    <source>
        <strain evidence="1 2">CBS 141442</strain>
    </source>
</reference>
<accession>A0A1L0DE27</accession>